<name>A0ABQ8UFP4_9EUKA</name>
<keyword evidence="3 4" id="KW-0862">Zinc</keyword>
<dbReference type="PANTHER" id="PTHR36493:SF3">
    <property type="entry name" value="CHITIN-BINDING TYPE-4 DOMAIN-CONTAINING PROTEIN"/>
    <property type="match status" value="1"/>
</dbReference>
<evidence type="ECO:0000256" key="3">
    <source>
        <dbReference type="ARBA" id="ARBA00022833"/>
    </source>
</evidence>
<feature type="zinc finger region" description="TRAF-type" evidence="4">
    <location>
        <begin position="123"/>
        <end position="169"/>
    </location>
</feature>
<evidence type="ECO:0000256" key="1">
    <source>
        <dbReference type="ARBA" id="ARBA00022723"/>
    </source>
</evidence>
<evidence type="ECO:0000256" key="4">
    <source>
        <dbReference type="PROSITE-ProRule" id="PRU00207"/>
    </source>
</evidence>
<dbReference type="Proteomes" id="UP001141327">
    <property type="component" value="Unassembled WGS sequence"/>
</dbReference>
<feature type="coiled-coil region" evidence="5">
    <location>
        <begin position="258"/>
        <end position="383"/>
    </location>
</feature>
<keyword evidence="5" id="KW-0175">Coiled coil</keyword>
<protein>
    <submittedName>
        <fullName evidence="8">Septation ring formation regulator</fullName>
    </submittedName>
</protein>
<gene>
    <name evidence="8" type="ORF">PAPYR_6338</name>
</gene>
<reference evidence="8" key="1">
    <citation type="journal article" date="2022" name="bioRxiv">
        <title>Genomics of Preaxostyla Flagellates Illuminates Evolutionary Transitions and the Path Towards Mitochondrial Loss.</title>
        <authorList>
            <person name="Novak L.V.F."/>
            <person name="Treitli S.C."/>
            <person name="Pyrih J."/>
            <person name="Halakuc P."/>
            <person name="Pipaliya S.V."/>
            <person name="Vacek V."/>
            <person name="Brzon O."/>
            <person name="Soukal P."/>
            <person name="Eme L."/>
            <person name="Dacks J.B."/>
            <person name="Karnkowska A."/>
            <person name="Elias M."/>
            <person name="Hampl V."/>
        </authorList>
    </citation>
    <scope>NUCLEOTIDE SEQUENCE</scope>
    <source>
        <strain evidence="8">RCP-MX</strain>
    </source>
</reference>
<dbReference type="InterPro" id="IPR001293">
    <property type="entry name" value="Znf_TRAF"/>
</dbReference>
<evidence type="ECO:0000259" key="7">
    <source>
        <dbReference type="PROSITE" id="PS50145"/>
    </source>
</evidence>
<accession>A0ABQ8UFP4</accession>
<evidence type="ECO:0000256" key="6">
    <source>
        <dbReference type="SAM" id="MobiDB-lite"/>
    </source>
</evidence>
<dbReference type="SUPFAM" id="SSF57850">
    <property type="entry name" value="RING/U-box"/>
    <property type="match status" value="1"/>
</dbReference>
<keyword evidence="9" id="KW-1185">Reference proteome</keyword>
<organism evidence="8 9">
    <name type="scientific">Paratrimastix pyriformis</name>
    <dbReference type="NCBI Taxonomy" id="342808"/>
    <lineage>
        <taxon>Eukaryota</taxon>
        <taxon>Metamonada</taxon>
        <taxon>Preaxostyla</taxon>
        <taxon>Paratrimastigidae</taxon>
        <taxon>Paratrimastix</taxon>
    </lineage>
</organism>
<dbReference type="PROSITE" id="PS50145">
    <property type="entry name" value="ZF_TRAF"/>
    <property type="match status" value="1"/>
</dbReference>
<dbReference type="PANTHER" id="PTHR36493">
    <property type="entry name" value="NEUROBLAST DIFFERENTIATION-ASSOCIATED PROTEIN AHNAK-LIKE PROTEIN"/>
    <property type="match status" value="1"/>
</dbReference>
<evidence type="ECO:0000313" key="9">
    <source>
        <dbReference type="Proteomes" id="UP001141327"/>
    </source>
</evidence>
<comment type="caution">
    <text evidence="8">The sequence shown here is derived from an EMBL/GenBank/DDBJ whole genome shotgun (WGS) entry which is preliminary data.</text>
</comment>
<evidence type="ECO:0000313" key="8">
    <source>
        <dbReference type="EMBL" id="KAJ4458069.1"/>
    </source>
</evidence>
<dbReference type="Gene3D" id="1.10.287.620">
    <property type="entry name" value="Helix Hairpins"/>
    <property type="match status" value="1"/>
</dbReference>
<feature type="region of interest" description="Disordered" evidence="6">
    <location>
        <begin position="1"/>
        <end position="20"/>
    </location>
</feature>
<sequence length="557" mass="61484">MSCRGAMEDSSRCSNDTDTRPPCRQRRMLDYILSERYAGQETWRCPACHAHFENPVSLSCGDVICRDCATVIDSVCVTCHEKVTDQFPPARLIQKIVETVQCHCPNKALGCNVPLGALVVERHLREECEWREEECPRCHQLVRHAEMGRHQETTCAGKHIACGYADVGCPTSCPQGDMAAHEVAAVVAHTGLLRQQLAATSQQLAQTRQELAATREELAQTKGELATAKALTTQTQQEFASAKADLKGELKGDLAQTRQELTSDLAQTKGELTTAKRDLAQTRTELTATKTDLAQTRQEVTATKADLAPTKRDLAQTRQELTATKADLAQTKGELATIKGTLTQTRQELVTTKGDLAQTRTRLDQVEASLPQTRQELAELAERVGRVMPHSLCSELTASGNSYHSICFNVKNKSTSRLRIRTISFARQNDHRNVHVRIFCTKDQHRGFEPATDADHWQLLAEGHRDFTDYKGGRTGISSFPLALQPVLDADDLMGFWIQTDDAYGVEYGNEVPLGTVSMQDDNLVVMAGPRGDSSTPFTSRGSSRKLTGTVIDYELA</sequence>
<dbReference type="Gene3D" id="1.20.1480.30">
    <property type="entry name" value="Designed four-helix bundle protein"/>
    <property type="match status" value="1"/>
</dbReference>
<dbReference type="Gene3D" id="3.30.40.10">
    <property type="entry name" value="Zinc/RING finger domain, C3HC4 (zinc finger)"/>
    <property type="match status" value="2"/>
</dbReference>
<feature type="coiled-coil region" evidence="5">
    <location>
        <begin position="197"/>
        <end position="231"/>
    </location>
</feature>
<evidence type="ECO:0000256" key="5">
    <source>
        <dbReference type="SAM" id="Coils"/>
    </source>
</evidence>
<keyword evidence="2 4" id="KW-0863">Zinc-finger</keyword>
<feature type="domain" description="TRAF-type" evidence="7">
    <location>
        <begin position="123"/>
        <end position="169"/>
    </location>
</feature>
<evidence type="ECO:0000256" key="2">
    <source>
        <dbReference type="ARBA" id="ARBA00022771"/>
    </source>
</evidence>
<keyword evidence="1 4" id="KW-0479">Metal-binding</keyword>
<proteinExistence type="predicted"/>
<dbReference type="InterPro" id="IPR013083">
    <property type="entry name" value="Znf_RING/FYVE/PHD"/>
</dbReference>
<dbReference type="EMBL" id="JAPMOS010000035">
    <property type="protein sequence ID" value="KAJ4458069.1"/>
    <property type="molecule type" value="Genomic_DNA"/>
</dbReference>